<dbReference type="GO" id="GO:0005525">
    <property type="term" value="F:GTP binding"/>
    <property type="evidence" value="ECO:0007669"/>
    <property type="project" value="InterPro"/>
</dbReference>
<proteinExistence type="predicted"/>
<dbReference type="Pfam" id="PF00071">
    <property type="entry name" value="Ras"/>
    <property type="match status" value="1"/>
</dbReference>
<dbReference type="Proteomes" id="UP001321473">
    <property type="component" value="Unassembled WGS sequence"/>
</dbReference>
<comment type="caution">
    <text evidence="1">The sequence shown here is derived from an EMBL/GenBank/DDBJ whole genome shotgun (WGS) entry which is preliminary data.</text>
</comment>
<evidence type="ECO:0000313" key="2">
    <source>
        <dbReference type="Proteomes" id="UP001321473"/>
    </source>
</evidence>
<dbReference type="SUPFAM" id="SSF52540">
    <property type="entry name" value="P-loop containing nucleoside triphosphate hydrolases"/>
    <property type="match status" value="1"/>
</dbReference>
<accession>A0AAQ4EB58</accession>
<keyword evidence="2" id="KW-1185">Reference proteome</keyword>
<dbReference type="EMBL" id="JARKHS020019202">
    <property type="protein sequence ID" value="KAK8771863.1"/>
    <property type="molecule type" value="Genomic_DNA"/>
</dbReference>
<dbReference type="SMART" id="SM00175">
    <property type="entry name" value="RAB"/>
    <property type="match status" value="1"/>
</dbReference>
<reference evidence="1 2" key="1">
    <citation type="journal article" date="2023" name="Arcadia Sci">
        <title>De novo assembly of a long-read Amblyomma americanum tick genome.</title>
        <authorList>
            <person name="Chou S."/>
            <person name="Poskanzer K.E."/>
            <person name="Rollins M."/>
            <person name="Thuy-Boun P.S."/>
        </authorList>
    </citation>
    <scope>NUCLEOTIDE SEQUENCE [LARGE SCALE GENOMIC DNA]</scope>
    <source>
        <strain evidence="1">F_SG_1</strain>
        <tissue evidence="1">Salivary glands</tissue>
    </source>
</reference>
<dbReference type="GO" id="GO:0003924">
    <property type="term" value="F:GTPase activity"/>
    <property type="evidence" value="ECO:0007669"/>
    <property type="project" value="InterPro"/>
</dbReference>
<dbReference type="PRINTS" id="PR00449">
    <property type="entry name" value="RASTRNSFRMNG"/>
</dbReference>
<dbReference type="PROSITE" id="PS51419">
    <property type="entry name" value="RAB"/>
    <property type="match status" value="1"/>
</dbReference>
<gene>
    <name evidence="1" type="ORF">V5799_024891</name>
</gene>
<sequence length="107" mass="11676">MGNISLTVLQVVACKADMEVSREVSTEEGQAFAEFYGVKFVETSAKTGLNVERAFETIARDIYAKVESGEFQLEDGWDGVKTGFLRPGLPGCYVDLLEAKPESPTCC</sequence>
<name>A0AAQ4EB58_AMBAM</name>
<dbReference type="InterPro" id="IPR027417">
    <property type="entry name" value="P-loop_NTPase"/>
</dbReference>
<dbReference type="InterPro" id="IPR050209">
    <property type="entry name" value="Rab_GTPases_membrane_traffic"/>
</dbReference>
<dbReference type="InterPro" id="IPR001806">
    <property type="entry name" value="Small_GTPase"/>
</dbReference>
<evidence type="ECO:0000313" key="1">
    <source>
        <dbReference type="EMBL" id="KAK8771863.1"/>
    </source>
</evidence>
<protein>
    <submittedName>
        <fullName evidence="1">Uncharacterized protein</fullName>
    </submittedName>
</protein>
<dbReference type="PROSITE" id="PS51421">
    <property type="entry name" value="RAS"/>
    <property type="match status" value="1"/>
</dbReference>
<dbReference type="Gene3D" id="3.40.50.300">
    <property type="entry name" value="P-loop containing nucleotide triphosphate hydrolases"/>
    <property type="match status" value="1"/>
</dbReference>
<dbReference type="AlphaFoldDB" id="A0AAQ4EB58"/>
<organism evidence="1 2">
    <name type="scientific">Amblyomma americanum</name>
    <name type="common">Lone star tick</name>
    <dbReference type="NCBI Taxonomy" id="6943"/>
    <lineage>
        <taxon>Eukaryota</taxon>
        <taxon>Metazoa</taxon>
        <taxon>Ecdysozoa</taxon>
        <taxon>Arthropoda</taxon>
        <taxon>Chelicerata</taxon>
        <taxon>Arachnida</taxon>
        <taxon>Acari</taxon>
        <taxon>Parasitiformes</taxon>
        <taxon>Ixodida</taxon>
        <taxon>Ixodoidea</taxon>
        <taxon>Ixodidae</taxon>
        <taxon>Amblyomminae</taxon>
        <taxon>Amblyomma</taxon>
    </lineage>
</organism>
<dbReference type="PANTHER" id="PTHR47979">
    <property type="entry name" value="DRAB11-RELATED"/>
    <property type="match status" value="1"/>
</dbReference>